<feature type="binding site" evidence="7">
    <location>
        <begin position="182"/>
        <end position="185"/>
    </location>
    <ligand>
        <name>ATP</name>
        <dbReference type="ChEBI" id="CHEBI:30616"/>
    </ligand>
</feature>
<keyword evidence="1 7" id="KW-0436">Ligase</keyword>
<evidence type="ECO:0000256" key="6">
    <source>
        <dbReference type="ARBA" id="ARBA00023239"/>
    </source>
</evidence>
<evidence type="ECO:0000256" key="4">
    <source>
        <dbReference type="ARBA" id="ARBA00022793"/>
    </source>
</evidence>
<dbReference type="OrthoDB" id="9804625at2"/>
<dbReference type="PANTHER" id="PTHR11609">
    <property type="entry name" value="PURINE BIOSYNTHESIS PROTEIN 6/7, PUR6/7"/>
    <property type="match status" value="1"/>
</dbReference>
<comment type="pathway">
    <text evidence="7 8">Purine metabolism; IMP biosynthesis via de novo pathway; 5-amino-1-(5-phospho-D-ribosyl)imidazole-4-carboxylate from 5-amino-1-(5-phospho-D-ribosyl)imidazole (N5-CAIR route): step 1/2.</text>
</comment>
<comment type="caution">
    <text evidence="10">The sequence shown here is derived from an EMBL/GenBank/DDBJ whole genome shotgun (WGS) entry which is preliminary data.</text>
</comment>
<dbReference type="InterPro" id="IPR011761">
    <property type="entry name" value="ATP-grasp"/>
</dbReference>
<dbReference type="InterPro" id="IPR016185">
    <property type="entry name" value="PreATP-grasp_dom_sf"/>
</dbReference>
<keyword evidence="6" id="KW-0456">Lyase</keyword>
<dbReference type="AlphaFoldDB" id="A0A0V8A105"/>
<name>A0A0V8A105_9CYAN</name>
<comment type="function">
    <text evidence="7">Catalyzes the ATP-dependent conversion of 5-aminoimidazole ribonucleotide (AIR) and HCO(3)(-) to N5-carboxyaminoimidazole ribonucleotide (N5-CAIR).</text>
</comment>
<dbReference type="SUPFAM" id="SSF51246">
    <property type="entry name" value="Rudiment single hybrid motif"/>
    <property type="match status" value="1"/>
</dbReference>
<dbReference type="Pfam" id="PF17769">
    <property type="entry name" value="PurK_C"/>
    <property type="match status" value="1"/>
</dbReference>
<dbReference type="EC" id="6.3.4.18" evidence="7 8"/>
<dbReference type="GO" id="GO:0006189">
    <property type="term" value="P:'de novo' IMP biosynthetic process"/>
    <property type="evidence" value="ECO:0007669"/>
    <property type="project" value="UniProtKB-UniRule"/>
</dbReference>
<evidence type="ECO:0000256" key="2">
    <source>
        <dbReference type="ARBA" id="ARBA00022741"/>
    </source>
</evidence>
<dbReference type="PROSITE" id="PS50975">
    <property type="entry name" value="ATP_GRASP"/>
    <property type="match status" value="1"/>
</dbReference>
<evidence type="ECO:0000256" key="1">
    <source>
        <dbReference type="ARBA" id="ARBA00022598"/>
    </source>
</evidence>
<dbReference type="GO" id="GO:0005524">
    <property type="term" value="F:ATP binding"/>
    <property type="evidence" value="ECO:0007669"/>
    <property type="project" value="UniProtKB-UniRule"/>
</dbReference>
<dbReference type="Pfam" id="PF22660">
    <property type="entry name" value="RS_preATP-grasp-like"/>
    <property type="match status" value="1"/>
</dbReference>
<dbReference type="InterPro" id="IPR003135">
    <property type="entry name" value="ATP-grasp_carboxylate-amine"/>
</dbReference>
<dbReference type="Pfam" id="PF02222">
    <property type="entry name" value="ATP-grasp"/>
    <property type="match status" value="1"/>
</dbReference>
<dbReference type="Gene3D" id="3.30.470.20">
    <property type="entry name" value="ATP-grasp fold, B domain"/>
    <property type="match status" value="1"/>
</dbReference>
<evidence type="ECO:0000313" key="10">
    <source>
        <dbReference type="EMBL" id="KST70474.1"/>
    </source>
</evidence>
<dbReference type="Gene3D" id="3.30.1490.20">
    <property type="entry name" value="ATP-grasp fold, A domain"/>
    <property type="match status" value="1"/>
</dbReference>
<gene>
    <name evidence="7 8" type="primary">purK</name>
    <name evidence="10" type="ORF">BC008_44655</name>
</gene>
<keyword evidence="11" id="KW-1185">Reference proteome</keyword>
<feature type="binding site" evidence="7">
    <location>
        <position position="143"/>
    </location>
    <ligand>
        <name>ATP</name>
        <dbReference type="ChEBI" id="CHEBI:30616"/>
    </ligand>
</feature>
<evidence type="ECO:0000256" key="5">
    <source>
        <dbReference type="ARBA" id="ARBA00022840"/>
    </source>
</evidence>
<evidence type="ECO:0000313" key="11">
    <source>
        <dbReference type="Proteomes" id="UP000053372"/>
    </source>
</evidence>
<accession>A0A0V8A105</accession>
<dbReference type="Gene3D" id="3.40.50.20">
    <property type="match status" value="1"/>
</dbReference>
<feature type="domain" description="ATP-grasp" evidence="9">
    <location>
        <begin position="105"/>
        <end position="297"/>
    </location>
</feature>
<dbReference type="PANTHER" id="PTHR11609:SF5">
    <property type="entry name" value="PHOSPHORIBOSYLAMINOIMIDAZOLE CARBOXYLASE"/>
    <property type="match status" value="1"/>
</dbReference>
<dbReference type="UniPathway" id="UPA00074">
    <property type="reaction ID" value="UER00942"/>
</dbReference>
<dbReference type="InterPro" id="IPR005875">
    <property type="entry name" value="PurK"/>
</dbReference>
<dbReference type="FunFam" id="3.30.470.20:FF:000037">
    <property type="entry name" value="Phosphoribosylaminoimidazole carboxylase, chloroplastic"/>
    <property type="match status" value="1"/>
</dbReference>
<dbReference type="NCBIfam" id="NF004679">
    <property type="entry name" value="PRK06019.1-5"/>
    <property type="match status" value="1"/>
</dbReference>
<keyword evidence="4" id="KW-0210">Decarboxylase</keyword>
<evidence type="ECO:0000259" key="9">
    <source>
        <dbReference type="PROSITE" id="PS50975"/>
    </source>
</evidence>
<dbReference type="GO" id="GO:0034028">
    <property type="term" value="F:5-(carboxyamino)imidazole ribonucleotide synthase activity"/>
    <property type="evidence" value="ECO:0007669"/>
    <property type="project" value="UniProtKB-UniRule"/>
</dbReference>
<feature type="binding site" evidence="7">
    <location>
        <position position="190"/>
    </location>
    <ligand>
        <name>ATP</name>
        <dbReference type="ChEBI" id="CHEBI:30616"/>
    </ligand>
</feature>
<keyword evidence="2 7" id="KW-0547">Nucleotide-binding</keyword>
<dbReference type="RefSeq" id="WP_027842770.1">
    <property type="nucleotide sequence ID" value="NZ_LMTZ01000001.1"/>
</dbReference>
<feature type="binding site" evidence="7">
    <location>
        <position position="101"/>
    </location>
    <ligand>
        <name>ATP</name>
        <dbReference type="ChEBI" id="CHEBI:30616"/>
    </ligand>
</feature>
<evidence type="ECO:0000256" key="3">
    <source>
        <dbReference type="ARBA" id="ARBA00022755"/>
    </source>
</evidence>
<proteinExistence type="inferred from homology"/>
<dbReference type="NCBIfam" id="TIGR01161">
    <property type="entry name" value="purK"/>
    <property type="match status" value="1"/>
</dbReference>
<dbReference type="InterPro" id="IPR013815">
    <property type="entry name" value="ATP_grasp_subdomain_1"/>
</dbReference>
<keyword evidence="3 7" id="KW-0658">Purine biosynthesis</keyword>
<reference evidence="10 11" key="1">
    <citation type="journal article" date="2015" name="Genome Announc.">
        <title>Draft Genome of the Euendolithic (true boring) Cyanobacterium Mastigocoleus testarum strain BC008.</title>
        <authorList>
            <person name="Guida B.S."/>
            <person name="Garcia-Pichel F."/>
        </authorList>
    </citation>
    <scope>NUCLEOTIDE SEQUENCE [LARGE SCALE GENOMIC DNA]</scope>
    <source>
        <strain evidence="10 11">BC008</strain>
    </source>
</reference>
<evidence type="ECO:0000256" key="8">
    <source>
        <dbReference type="RuleBase" id="RU361200"/>
    </source>
</evidence>
<comment type="subunit">
    <text evidence="7 8">Homodimer.</text>
</comment>
<dbReference type="GO" id="GO:0046872">
    <property type="term" value="F:metal ion binding"/>
    <property type="evidence" value="ECO:0007669"/>
    <property type="project" value="InterPro"/>
</dbReference>
<dbReference type="HAMAP" id="MF_01928">
    <property type="entry name" value="PurK"/>
    <property type="match status" value="1"/>
</dbReference>
<feature type="binding site" evidence="7">
    <location>
        <begin position="267"/>
        <end position="268"/>
    </location>
    <ligand>
        <name>ATP</name>
        <dbReference type="ChEBI" id="CHEBI:30616"/>
    </ligand>
</feature>
<comment type="similarity">
    <text evidence="7 8">Belongs to the PurK/PurT family.</text>
</comment>
<dbReference type="SUPFAM" id="SSF52440">
    <property type="entry name" value="PreATP-grasp domain"/>
    <property type="match status" value="1"/>
</dbReference>
<organism evidence="10 11">
    <name type="scientific">Mastigocoleus testarum BC008</name>
    <dbReference type="NCBI Taxonomy" id="371196"/>
    <lineage>
        <taxon>Bacteria</taxon>
        <taxon>Bacillati</taxon>
        <taxon>Cyanobacteriota</taxon>
        <taxon>Cyanophyceae</taxon>
        <taxon>Nostocales</taxon>
        <taxon>Hapalosiphonaceae</taxon>
        <taxon>Mastigocoleus</taxon>
    </lineage>
</organism>
<dbReference type="InterPro" id="IPR040686">
    <property type="entry name" value="PurK_C"/>
</dbReference>
<comment type="function">
    <text evidence="8">Catalyzes the ATP-dependent conversion of 5-aminoimidazole ribonucleotide (AIR) and HCO(3)- to N5-carboxyaminoimidazole ribonucleotide (N5-CAIR).</text>
</comment>
<dbReference type="EMBL" id="LMTZ01000001">
    <property type="protein sequence ID" value="KST70474.1"/>
    <property type="molecule type" value="Genomic_DNA"/>
</dbReference>
<protein>
    <recommendedName>
        <fullName evidence="7 8">N5-carboxyaminoimidazole ribonucleotide synthase</fullName>
        <shortName evidence="7 8">N5-CAIR synthase</shortName>
        <ecNumber evidence="7 8">6.3.4.18</ecNumber>
    </recommendedName>
    <alternativeName>
        <fullName evidence="7 8">5-(carboxyamino)imidazole ribonucleotide synthetase</fullName>
    </alternativeName>
</protein>
<comment type="catalytic activity">
    <reaction evidence="7 8">
        <text>5-amino-1-(5-phospho-beta-D-ribosyl)imidazole + hydrogencarbonate + ATP = 5-carboxyamino-1-(5-phospho-D-ribosyl)imidazole + ADP + phosphate + 2 H(+)</text>
        <dbReference type="Rhea" id="RHEA:19317"/>
        <dbReference type="ChEBI" id="CHEBI:15378"/>
        <dbReference type="ChEBI" id="CHEBI:17544"/>
        <dbReference type="ChEBI" id="CHEBI:30616"/>
        <dbReference type="ChEBI" id="CHEBI:43474"/>
        <dbReference type="ChEBI" id="CHEBI:58730"/>
        <dbReference type="ChEBI" id="CHEBI:137981"/>
        <dbReference type="ChEBI" id="CHEBI:456216"/>
        <dbReference type="EC" id="6.3.4.18"/>
    </reaction>
</comment>
<comment type="caution">
    <text evidence="7">Lacks conserved residue(s) required for the propagation of feature annotation.</text>
</comment>
<keyword evidence="5 7" id="KW-0067">ATP-binding</keyword>
<sequence length="383" mass="42217">MKRVGVIGGGQLAWMIGKAAKKLAIEIIVQTPNARDPAVSVASDTVFASVADADATANLAKTCDLITFENEFINLEQLSKLSQRGVCFRPKLDSLKPLLDKYNQRRFLCDLGLPVPKFVAFDVNMDAGEDLICRHLGLPLVIKARRHGYDGQGTHIVENLKDLKAKLLFYKQNSTTTSLLLEQFISFESELGVIATRSATGEIAIHPVVETQQEAQVCRRAIAPADIPSHTVEEIKNIASTILNKLEVVGTFGIEFFLSAESGLLVNEIAPRTHNCGHFSIDACQTSQFEQHLRAICDFPLGNTTMTSPGAIMVNLLGTENSESDSREKCQQIEQIPQAHLHWYGKTESRPGRKLGHVTVLLNTQSRDDALNVAHQIESIWYS</sequence>
<dbReference type="InterPro" id="IPR011054">
    <property type="entry name" value="Rudment_hybrid_motif"/>
</dbReference>
<dbReference type="Proteomes" id="UP000053372">
    <property type="component" value="Unassembled WGS sequence"/>
</dbReference>
<evidence type="ECO:0000256" key="7">
    <source>
        <dbReference type="HAMAP-Rule" id="MF_01928"/>
    </source>
</evidence>
<dbReference type="GO" id="GO:0004638">
    <property type="term" value="F:phosphoribosylaminoimidazole carboxylase activity"/>
    <property type="evidence" value="ECO:0007669"/>
    <property type="project" value="InterPro"/>
</dbReference>
<dbReference type="SUPFAM" id="SSF56059">
    <property type="entry name" value="Glutathione synthetase ATP-binding domain-like"/>
    <property type="match status" value="1"/>
</dbReference>
<dbReference type="InterPro" id="IPR054350">
    <property type="entry name" value="PurT/PurK_preATP-grasp"/>
</dbReference>